<feature type="region of interest" description="Disordered" evidence="1">
    <location>
        <begin position="257"/>
        <end position="276"/>
    </location>
</feature>
<sequence length="682" mass="75804">MEEDGIVVREISTIARDDISGEIDHEGSVTKSSFQQKPNSNPTTEAENTRKKPSIRHAEKRRTSTCRFADRVAQLSVDHYKRTVPADRRPAQTCIATIVAHCRKHNGGRDAGEEHEDGVDVNGTGTGEADVLWVLAMGIGTKFLPESRLQRERENEGQEGYGSRVRDMHAEVLARRAFRRQLTLEIQEDLRLPAEEHERQKERPSNRVLVRSEDNSSTVCYRIRPGVTVHMYSSSAPCGNATLKRFCKMSKEKFRDDLGPDEWPSDAHDPPSGHSIKLGEFSLLVKQDSSSSSNPQTNEATSNSTTNSEEKNKNTSSKMDANMDYGSKPKRTRLAGDRPPALRTNISKASATSQGRKTVSRRAKPWPATLSDDWTPPGTTIVGFRHKGSIHTCSDKICRWNYLGMQGSLLASLMEEPIYMSTLTVGRKLSGPVCRRAVCCRLDTRCRQPNLAIPLNNSIPLTGRTNSNKIQYRVNHPAIMGTSVYLDTGVVDTSNVEERGQDVRFHSSFVWAWWAGSSQCGVNSNKIPNTDCYGILECIESSSGLLADLSAEVTAENDIDKGIRSTTSVPQVSTKSLTSAFLQVFQEASGNGSYTKNTAGYASSAASYENSNDTKLTPEGVTPESWENDTNTLNTLRSVKKRFSPIHEEVKDRLFAEHRVLSQWRRRCYQDICTEAINTMSS</sequence>
<feature type="domain" description="A to I editase" evidence="2">
    <location>
        <begin position="136"/>
        <end position="544"/>
    </location>
</feature>
<evidence type="ECO:0000313" key="4">
    <source>
        <dbReference type="Proteomes" id="UP000291116"/>
    </source>
</evidence>
<dbReference type="AlphaFoldDB" id="A0A448YYW7"/>
<evidence type="ECO:0000313" key="3">
    <source>
        <dbReference type="EMBL" id="VEU34909.1"/>
    </source>
</evidence>
<protein>
    <recommendedName>
        <fullName evidence="2">A to I editase domain-containing protein</fullName>
    </recommendedName>
</protein>
<dbReference type="PANTHER" id="PTHR10910:SF62">
    <property type="entry name" value="AT07585P-RELATED"/>
    <property type="match status" value="1"/>
</dbReference>
<dbReference type="Proteomes" id="UP000291116">
    <property type="component" value="Unassembled WGS sequence"/>
</dbReference>
<feature type="region of interest" description="Disordered" evidence="1">
    <location>
        <begin position="18"/>
        <end position="63"/>
    </location>
</feature>
<dbReference type="EMBL" id="CAACVS010000042">
    <property type="protein sequence ID" value="VEU34909.1"/>
    <property type="molecule type" value="Genomic_DNA"/>
</dbReference>
<reference evidence="3 4" key="1">
    <citation type="submission" date="2019-01" db="EMBL/GenBank/DDBJ databases">
        <authorList>
            <person name="Ferrante I. M."/>
        </authorList>
    </citation>
    <scope>NUCLEOTIDE SEQUENCE [LARGE SCALE GENOMIC DNA]</scope>
    <source>
        <strain evidence="3 4">B856</strain>
    </source>
</reference>
<dbReference type="GO" id="GO:0006382">
    <property type="term" value="P:adenosine to inosine editing"/>
    <property type="evidence" value="ECO:0007669"/>
    <property type="project" value="TreeGrafter"/>
</dbReference>
<dbReference type="SMART" id="SM00552">
    <property type="entry name" value="ADEAMc"/>
    <property type="match status" value="1"/>
</dbReference>
<feature type="compositionally biased region" description="Polar residues" evidence="1">
    <location>
        <begin position="344"/>
        <end position="357"/>
    </location>
</feature>
<keyword evidence="4" id="KW-1185">Reference proteome</keyword>
<dbReference type="PANTHER" id="PTHR10910">
    <property type="entry name" value="EUKARYOTE SPECIFIC DSRNA BINDING PROTEIN"/>
    <property type="match status" value="1"/>
</dbReference>
<dbReference type="GO" id="GO:0008251">
    <property type="term" value="F:tRNA-specific adenosine deaminase activity"/>
    <property type="evidence" value="ECO:0007669"/>
    <property type="project" value="TreeGrafter"/>
</dbReference>
<accession>A0A448YYW7</accession>
<feature type="compositionally biased region" description="Polar residues" evidence="1">
    <location>
        <begin position="29"/>
        <end position="46"/>
    </location>
</feature>
<dbReference type="GO" id="GO:0005737">
    <property type="term" value="C:cytoplasm"/>
    <property type="evidence" value="ECO:0007669"/>
    <property type="project" value="TreeGrafter"/>
</dbReference>
<dbReference type="GO" id="GO:0006396">
    <property type="term" value="P:RNA processing"/>
    <property type="evidence" value="ECO:0007669"/>
    <property type="project" value="InterPro"/>
</dbReference>
<proteinExistence type="predicted"/>
<feature type="region of interest" description="Disordered" evidence="1">
    <location>
        <begin position="286"/>
        <end position="372"/>
    </location>
</feature>
<dbReference type="GO" id="GO:0003726">
    <property type="term" value="F:double-stranded RNA adenosine deaminase activity"/>
    <property type="evidence" value="ECO:0007669"/>
    <property type="project" value="TreeGrafter"/>
</dbReference>
<dbReference type="Pfam" id="PF02137">
    <property type="entry name" value="A_deamin"/>
    <property type="match status" value="1"/>
</dbReference>
<dbReference type="OrthoDB" id="47001at2759"/>
<dbReference type="InterPro" id="IPR002466">
    <property type="entry name" value="A_deamin"/>
</dbReference>
<gene>
    <name evidence="3" type="ORF">PSNMU_V1.4_AUG-EV-PASAV3_0016300</name>
</gene>
<dbReference type="PROSITE" id="PS50141">
    <property type="entry name" value="A_DEAMIN_EDITASE"/>
    <property type="match status" value="1"/>
</dbReference>
<name>A0A448YYW7_9STRA</name>
<dbReference type="GO" id="GO:0003725">
    <property type="term" value="F:double-stranded RNA binding"/>
    <property type="evidence" value="ECO:0007669"/>
    <property type="project" value="TreeGrafter"/>
</dbReference>
<feature type="compositionally biased region" description="Basic and acidic residues" evidence="1">
    <location>
        <begin position="18"/>
        <end position="28"/>
    </location>
</feature>
<feature type="compositionally biased region" description="Low complexity" evidence="1">
    <location>
        <begin position="289"/>
        <end position="307"/>
    </location>
</feature>
<feature type="compositionally biased region" description="Basic residues" evidence="1">
    <location>
        <begin position="51"/>
        <end position="63"/>
    </location>
</feature>
<evidence type="ECO:0000259" key="2">
    <source>
        <dbReference type="PROSITE" id="PS50141"/>
    </source>
</evidence>
<organism evidence="3 4">
    <name type="scientific">Pseudo-nitzschia multistriata</name>
    <dbReference type="NCBI Taxonomy" id="183589"/>
    <lineage>
        <taxon>Eukaryota</taxon>
        <taxon>Sar</taxon>
        <taxon>Stramenopiles</taxon>
        <taxon>Ochrophyta</taxon>
        <taxon>Bacillariophyta</taxon>
        <taxon>Bacillariophyceae</taxon>
        <taxon>Bacillariophycidae</taxon>
        <taxon>Bacillariales</taxon>
        <taxon>Bacillariaceae</taxon>
        <taxon>Pseudo-nitzschia</taxon>
    </lineage>
</organism>
<dbReference type="GO" id="GO:0005730">
    <property type="term" value="C:nucleolus"/>
    <property type="evidence" value="ECO:0007669"/>
    <property type="project" value="TreeGrafter"/>
</dbReference>
<evidence type="ECO:0000256" key="1">
    <source>
        <dbReference type="SAM" id="MobiDB-lite"/>
    </source>
</evidence>